<dbReference type="Proteomes" id="UP001152747">
    <property type="component" value="Unassembled WGS sequence"/>
</dbReference>
<dbReference type="EMBL" id="CANHGI010000006">
    <property type="protein sequence ID" value="CAI5455214.1"/>
    <property type="molecule type" value="Genomic_DNA"/>
</dbReference>
<name>A0A9P1N8M5_9PELO</name>
<evidence type="ECO:0000313" key="2">
    <source>
        <dbReference type="Proteomes" id="UP001152747"/>
    </source>
</evidence>
<comment type="caution">
    <text evidence="1">The sequence shown here is derived from an EMBL/GenBank/DDBJ whole genome shotgun (WGS) entry which is preliminary data.</text>
</comment>
<dbReference type="AlphaFoldDB" id="A0A9P1N8M5"/>
<accession>A0A9P1N8M5</accession>
<protein>
    <submittedName>
        <fullName evidence="1">Uncharacterized protein</fullName>
    </submittedName>
</protein>
<organism evidence="1 2">
    <name type="scientific">Caenorhabditis angaria</name>
    <dbReference type="NCBI Taxonomy" id="860376"/>
    <lineage>
        <taxon>Eukaryota</taxon>
        <taxon>Metazoa</taxon>
        <taxon>Ecdysozoa</taxon>
        <taxon>Nematoda</taxon>
        <taxon>Chromadorea</taxon>
        <taxon>Rhabditida</taxon>
        <taxon>Rhabditina</taxon>
        <taxon>Rhabditomorpha</taxon>
        <taxon>Rhabditoidea</taxon>
        <taxon>Rhabditidae</taxon>
        <taxon>Peloderinae</taxon>
        <taxon>Caenorhabditis</taxon>
    </lineage>
</organism>
<evidence type="ECO:0000313" key="1">
    <source>
        <dbReference type="EMBL" id="CAI5455214.1"/>
    </source>
</evidence>
<keyword evidence="2" id="KW-1185">Reference proteome</keyword>
<reference evidence="1" key="1">
    <citation type="submission" date="2022-11" db="EMBL/GenBank/DDBJ databases">
        <authorList>
            <person name="Kikuchi T."/>
        </authorList>
    </citation>
    <scope>NUCLEOTIDE SEQUENCE</scope>
    <source>
        <strain evidence="1">PS1010</strain>
    </source>
</reference>
<proteinExistence type="predicted"/>
<sequence length="101" mass="11497">MNSIPLILTKPTQSLFDALRLADHVSCPYERRYRKHRKRSAAAKKARVTAKSMPTLIEHPHIHTSISTNQIEPKYFSCQSDNDEEVSFMGGSLETSYKVFG</sequence>
<gene>
    <name evidence="1" type="ORF">CAMP_LOCUS17851</name>
</gene>